<evidence type="ECO:0000256" key="8">
    <source>
        <dbReference type="RuleBase" id="RU363090"/>
    </source>
</evidence>
<feature type="compositionally biased region" description="Polar residues" evidence="9">
    <location>
        <begin position="416"/>
        <end position="434"/>
    </location>
</feature>
<organism evidence="10 11">
    <name type="scientific">Opisthorchis viverrini</name>
    <name type="common">Southeast Asian liver fluke</name>
    <dbReference type="NCBI Taxonomy" id="6198"/>
    <lineage>
        <taxon>Eukaryota</taxon>
        <taxon>Metazoa</taxon>
        <taxon>Spiralia</taxon>
        <taxon>Lophotrochozoa</taxon>
        <taxon>Platyhelminthes</taxon>
        <taxon>Trematoda</taxon>
        <taxon>Digenea</taxon>
        <taxon>Opisthorchiida</taxon>
        <taxon>Opisthorchiata</taxon>
        <taxon>Opisthorchiidae</taxon>
        <taxon>Opisthorchis</taxon>
    </lineage>
</organism>
<evidence type="ECO:0000256" key="6">
    <source>
        <dbReference type="ARBA" id="ARBA00036164"/>
    </source>
</evidence>
<keyword evidence="11" id="KW-1185">Reference proteome</keyword>
<dbReference type="GO" id="GO:0008440">
    <property type="term" value="F:inositol-1,4,5-trisphosphate 3-kinase activity"/>
    <property type="evidence" value="ECO:0007669"/>
    <property type="project" value="TreeGrafter"/>
</dbReference>
<dbReference type="Proteomes" id="UP000243686">
    <property type="component" value="Unassembled WGS sequence"/>
</dbReference>
<dbReference type="EMBL" id="KV893106">
    <property type="protein sequence ID" value="OON19706.1"/>
    <property type="molecule type" value="Genomic_DNA"/>
</dbReference>
<dbReference type="Pfam" id="PF03770">
    <property type="entry name" value="IPK"/>
    <property type="match status" value="1"/>
</dbReference>
<keyword evidence="4 8" id="KW-0418">Kinase</keyword>
<evidence type="ECO:0000256" key="4">
    <source>
        <dbReference type="ARBA" id="ARBA00022777"/>
    </source>
</evidence>
<dbReference type="InterPro" id="IPR038286">
    <property type="entry name" value="IPK_sf"/>
</dbReference>
<dbReference type="Gene3D" id="3.30.470.160">
    <property type="entry name" value="Inositol polyphosphate kinase"/>
    <property type="match status" value="1"/>
</dbReference>
<sequence length="528" mass="58931">MKVGSLCNADHTHTTHGSQVFLGLIFMLAFAARALELTLVSCVSVSMPCCLTDSCPIPSKLPVTRTPLDQAPPFLILCDTLFRALPHYIQLRFSHNLVFSVLHRPGIPIVYKSLCLDGRGQREVAFYQEVYDPEAPETLRLLREFIPHYIGVFQCLHFRELYLGLSDLFGSLNRPNICDFKLGTVSYGPNATQSKITHEESKYIWRKTLGFLLCGMQIHDSTQDTFFQPDKKFCRSIAAHEMLDKVILPFLGPDPDRRRYLSHSYVQIITNLLDWFEGQGSSYILFCCTSLLLGHDAVNPPLNPTATAKLIDFSHWIEVKEASAPDSPSAIRHDLFTGFAHGLRSLRGFLVEAIEERDIRQHVATEPINLLAQLRAAVYLALEKHNYNDGMPQANDAVRALQSNEDGSSEKRVLSDGQNQVSPRSLGSRRTLSADSHRGGAEQQPQHSSNEALLHSTDSGHHPIEGVVRTITPNSIVASERSNRGGRSSTSPVIRVYAKSSRRPPSDVSDVDEAEDDEDIPEVLKDYS</sequence>
<feature type="region of interest" description="Disordered" evidence="9">
    <location>
        <begin position="402"/>
        <end position="528"/>
    </location>
</feature>
<dbReference type="GO" id="GO:0005634">
    <property type="term" value="C:nucleus"/>
    <property type="evidence" value="ECO:0007669"/>
    <property type="project" value="TreeGrafter"/>
</dbReference>
<evidence type="ECO:0000256" key="9">
    <source>
        <dbReference type="SAM" id="MobiDB-lite"/>
    </source>
</evidence>
<evidence type="ECO:0000256" key="3">
    <source>
        <dbReference type="ARBA" id="ARBA00022741"/>
    </source>
</evidence>
<dbReference type="EC" id="2.7.-.-" evidence="8"/>
<gene>
    <name evidence="10" type="ORF">X801_04424</name>
</gene>
<dbReference type="InterPro" id="IPR005522">
    <property type="entry name" value="IPK"/>
</dbReference>
<feature type="compositionally biased region" description="Acidic residues" evidence="9">
    <location>
        <begin position="509"/>
        <end position="521"/>
    </location>
</feature>
<protein>
    <recommendedName>
        <fullName evidence="8">Kinase</fullName>
        <ecNumber evidence="8">2.7.-.-</ecNumber>
    </recommendedName>
</protein>
<comment type="catalytic activity">
    <reaction evidence="6">
        <text>1D-myo-inositol 1,4,5-trisphosphate + 2 ATP = 1D-myo-inositol 1,3,4,5,6-pentakisphosphate + 2 ADP + 2 H(+)</text>
        <dbReference type="Rhea" id="RHEA:32359"/>
        <dbReference type="ChEBI" id="CHEBI:15378"/>
        <dbReference type="ChEBI" id="CHEBI:30616"/>
        <dbReference type="ChEBI" id="CHEBI:57733"/>
        <dbReference type="ChEBI" id="CHEBI:203600"/>
        <dbReference type="ChEBI" id="CHEBI:456216"/>
        <dbReference type="EC" id="2.7.1.151"/>
    </reaction>
</comment>
<evidence type="ECO:0000256" key="2">
    <source>
        <dbReference type="ARBA" id="ARBA00022679"/>
    </source>
</evidence>
<keyword evidence="2 8" id="KW-0808">Transferase</keyword>
<dbReference type="GO" id="GO:0005737">
    <property type="term" value="C:cytoplasm"/>
    <property type="evidence" value="ECO:0007669"/>
    <property type="project" value="TreeGrafter"/>
</dbReference>
<evidence type="ECO:0000256" key="7">
    <source>
        <dbReference type="ARBA" id="ARBA00036525"/>
    </source>
</evidence>
<evidence type="ECO:0000313" key="11">
    <source>
        <dbReference type="Proteomes" id="UP000243686"/>
    </source>
</evidence>
<feature type="non-terminal residue" evidence="10">
    <location>
        <position position="528"/>
    </location>
</feature>
<dbReference type="GO" id="GO:0032958">
    <property type="term" value="P:inositol phosphate biosynthetic process"/>
    <property type="evidence" value="ECO:0007669"/>
    <property type="project" value="InterPro"/>
</dbReference>
<evidence type="ECO:0000256" key="1">
    <source>
        <dbReference type="ARBA" id="ARBA00007374"/>
    </source>
</evidence>
<accession>A0A1S8WZ59</accession>
<keyword evidence="5" id="KW-0067">ATP-binding</keyword>
<dbReference type="PANTHER" id="PTHR12400">
    <property type="entry name" value="INOSITOL POLYPHOSPHATE KINASE"/>
    <property type="match status" value="1"/>
</dbReference>
<dbReference type="GO" id="GO:0047326">
    <property type="term" value="F:inositol-1,3,4,6-tetrakisphosphate 5-kinase activity"/>
    <property type="evidence" value="ECO:0007669"/>
    <property type="project" value="RHEA"/>
</dbReference>
<evidence type="ECO:0000313" key="10">
    <source>
        <dbReference type="EMBL" id="OON19706.1"/>
    </source>
</evidence>
<name>A0A1S8WZ59_OPIVI</name>
<comment type="catalytic activity">
    <reaction evidence="7">
        <text>1D-myo-inositol 1,3,4,6-tetrakisphosphate + ATP = 1D-myo-inositol 1,3,4,5,6-pentakisphosphate + ADP + H(+)</text>
        <dbReference type="Rhea" id="RHEA:12717"/>
        <dbReference type="ChEBI" id="CHEBI:15378"/>
        <dbReference type="ChEBI" id="CHEBI:30616"/>
        <dbReference type="ChEBI" id="CHEBI:57660"/>
        <dbReference type="ChEBI" id="CHEBI:57733"/>
        <dbReference type="ChEBI" id="CHEBI:456216"/>
        <dbReference type="EC" id="2.7.1.140"/>
    </reaction>
</comment>
<dbReference type="GO" id="GO:0005524">
    <property type="term" value="F:ATP binding"/>
    <property type="evidence" value="ECO:0007669"/>
    <property type="project" value="UniProtKB-KW"/>
</dbReference>
<evidence type="ECO:0000256" key="5">
    <source>
        <dbReference type="ARBA" id="ARBA00022840"/>
    </source>
</evidence>
<dbReference type="AlphaFoldDB" id="A0A1S8WZ59"/>
<reference evidence="10 11" key="1">
    <citation type="submission" date="2015-03" db="EMBL/GenBank/DDBJ databases">
        <title>Draft genome of the nematode, Opisthorchis viverrini.</title>
        <authorList>
            <person name="Mitreva M."/>
        </authorList>
    </citation>
    <scope>NUCLEOTIDE SEQUENCE [LARGE SCALE GENOMIC DNA]</scope>
    <source>
        <strain evidence="10">Khon Kaen</strain>
    </source>
</reference>
<dbReference type="SUPFAM" id="SSF56104">
    <property type="entry name" value="SAICAR synthase-like"/>
    <property type="match status" value="1"/>
</dbReference>
<proteinExistence type="inferred from homology"/>
<comment type="similarity">
    <text evidence="1 8">Belongs to the inositol phosphokinase (IPK) family.</text>
</comment>
<keyword evidence="3" id="KW-0547">Nucleotide-binding</keyword>
<dbReference type="PANTHER" id="PTHR12400:SF51">
    <property type="entry name" value="INOSITOL POLYPHOSPHATE MULTIKINASE"/>
    <property type="match status" value="1"/>
</dbReference>